<dbReference type="EMBL" id="QNVT01000008">
    <property type="protein sequence ID" value="REC62394.1"/>
    <property type="molecule type" value="Genomic_DNA"/>
</dbReference>
<comment type="caution">
    <text evidence="1">The sequence shown here is derived from an EMBL/GenBank/DDBJ whole genome shotgun (WGS) entry which is preliminary data.</text>
</comment>
<name>A0A3D9C9H0_9FLAO</name>
<reference evidence="2" key="1">
    <citation type="submission" date="2018-06" db="EMBL/GenBank/DDBJ databases">
        <authorList>
            <person name="Lum Nde A."/>
            <person name="Hugo C."/>
        </authorList>
    </citation>
    <scope>NUCLEOTIDE SEQUENCE [LARGE SCALE GENOMIC DNA]</scope>
    <source>
        <strain evidence="2">1_F178</strain>
    </source>
</reference>
<accession>A0A3D9C9H0</accession>
<proteinExistence type="predicted"/>
<dbReference type="AlphaFoldDB" id="A0A3D9C9H0"/>
<dbReference type="Proteomes" id="UP000256686">
    <property type="component" value="Unassembled WGS sequence"/>
</dbReference>
<evidence type="ECO:0000313" key="2">
    <source>
        <dbReference type="Proteomes" id="UP000256686"/>
    </source>
</evidence>
<keyword evidence="2" id="KW-1185">Reference proteome</keyword>
<keyword evidence="1" id="KW-0808">Transferase</keyword>
<feature type="non-terminal residue" evidence="1">
    <location>
        <position position="1"/>
    </location>
</feature>
<organism evidence="1 2">
    <name type="scientific">Chryseobacterium pennae</name>
    <dbReference type="NCBI Taxonomy" id="2258962"/>
    <lineage>
        <taxon>Bacteria</taxon>
        <taxon>Pseudomonadati</taxon>
        <taxon>Bacteroidota</taxon>
        <taxon>Flavobacteriia</taxon>
        <taxon>Flavobacteriales</taxon>
        <taxon>Weeksellaceae</taxon>
        <taxon>Chryseobacterium group</taxon>
        <taxon>Chryseobacterium</taxon>
    </lineage>
</organism>
<evidence type="ECO:0000313" key="1">
    <source>
        <dbReference type="EMBL" id="REC62394.1"/>
    </source>
</evidence>
<protein>
    <submittedName>
        <fullName evidence="1">Methyltransferase type 11</fullName>
    </submittedName>
</protein>
<sequence>LKHNGTIIISEQFRDFTNFIFFNIGAFHFISQKKWKQAINNADLNILKNIKITPFANMLVVK</sequence>
<dbReference type="GO" id="GO:0008168">
    <property type="term" value="F:methyltransferase activity"/>
    <property type="evidence" value="ECO:0007669"/>
    <property type="project" value="UniProtKB-KW"/>
</dbReference>
<dbReference type="GO" id="GO:0032259">
    <property type="term" value="P:methylation"/>
    <property type="evidence" value="ECO:0007669"/>
    <property type="project" value="UniProtKB-KW"/>
</dbReference>
<keyword evidence="1" id="KW-0489">Methyltransferase</keyword>
<gene>
    <name evidence="1" type="ORF">DRF65_09860</name>
</gene>